<evidence type="ECO:0000313" key="2">
    <source>
        <dbReference type="EMBL" id="KHJ77891.1"/>
    </source>
</evidence>
<evidence type="ECO:0000313" key="4">
    <source>
        <dbReference type="Proteomes" id="UP000053660"/>
    </source>
</evidence>
<dbReference type="PANTHER" id="PTHR31389">
    <property type="entry name" value="LD39211P"/>
    <property type="match status" value="1"/>
</dbReference>
<dbReference type="Proteomes" id="UP000053660">
    <property type="component" value="Unassembled WGS sequence"/>
</dbReference>
<name>A0A0B1T1Q7_OESDE</name>
<dbReference type="AlphaFoldDB" id="A0A0B1T1Q7"/>
<dbReference type="OrthoDB" id="5787372at2759"/>
<protein>
    <submittedName>
        <fullName evidence="3">Uncharacterized protein</fullName>
    </submittedName>
</protein>
<dbReference type="EMBL" id="KN610648">
    <property type="protein sequence ID" value="KHJ77553.1"/>
    <property type="molecule type" value="Genomic_DNA"/>
</dbReference>
<organism evidence="3 4">
    <name type="scientific">Oesophagostomum dentatum</name>
    <name type="common">Nodular worm</name>
    <dbReference type="NCBI Taxonomy" id="61180"/>
    <lineage>
        <taxon>Eukaryota</taxon>
        <taxon>Metazoa</taxon>
        <taxon>Ecdysozoa</taxon>
        <taxon>Nematoda</taxon>
        <taxon>Chromadorea</taxon>
        <taxon>Rhabditida</taxon>
        <taxon>Rhabditina</taxon>
        <taxon>Rhabditomorpha</taxon>
        <taxon>Strongyloidea</taxon>
        <taxon>Strongylidae</taxon>
        <taxon>Oesophagostomum</taxon>
    </lineage>
</organism>
<reference evidence="3 4" key="1">
    <citation type="submission" date="2014-03" db="EMBL/GenBank/DDBJ databases">
        <title>Draft genome of the hookworm Oesophagostomum dentatum.</title>
        <authorList>
            <person name="Mitreva M."/>
        </authorList>
    </citation>
    <scope>NUCLEOTIDE SEQUENCE [LARGE SCALE GENOMIC DNA]</scope>
    <source>
        <strain evidence="3 4">OD-Hann</strain>
    </source>
</reference>
<evidence type="ECO:0000313" key="3">
    <source>
        <dbReference type="EMBL" id="KHJ89702.1"/>
    </source>
</evidence>
<dbReference type="PANTHER" id="PTHR31389:SF4">
    <property type="entry name" value="LD39211P"/>
    <property type="match status" value="1"/>
</dbReference>
<gene>
    <name evidence="3" type="ORF">OESDEN_10465</name>
    <name evidence="2" type="ORF">OESDEN_22489</name>
    <name evidence="1" type="ORF">OESDEN_22827</name>
</gene>
<dbReference type="EMBL" id="KN553863">
    <property type="protein sequence ID" value="KHJ89702.1"/>
    <property type="molecule type" value="Genomic_DNA"/>
</dbReference>
<sequence length="78" mass="8697">MAPPNARLPCDFKADRFTHYAGCHRYDQSAINLLLANENGYNADNYVSKLGEDGAIVNRTADDNLSEKDFLCNRISNS</sequence>
<accession>A0A0B1T1Q7</accession>
<evidence type="ECO:0000313" key="1">
    <source>
        <dbReference type="EMBL" id="KHJ77553.1"/>
    </source>
</evidence>
<proteinExistence type="predicted"/>
<keyword evidence="4" id="KW-1185">Reference proteome</keyword>
<dbReference type="EMBL" id="KN610316">
    <property type="protein sequence ID" value="KHJ77891.1"/>
    <property type="molecule type" value="Genomic_DNA"/>
</dbReference>